<organism evidence="1 2">
    <name type="scientific">Favolaschia claudopus</name>
    <dbReference type="NCBI Taxonomy" id="2862362"/>
    <lineage>
        <taxon>Eukaryota</taxon>
        <taxon>Fungi</taxon>
        <taxon>Dikarya</taxon>
        <taxon>Basidiomycota</taxon>
        <taxon>Agaricomycotina</taxon>
        <taxon>Agaricomycetes</taxon>
        <taxon>Agaricomycetidae</taxon>
        <taxon>Agaricales</taxon>
        <taxon>Marasmiineae</taxon>
        <taxon>Mycenaceae</taxon>
        <taxon>Favolaschia</taxon>
    </lineage>
</organism>
<dbReference type="AlphaFoldDB" id="A0AAW0EL76"/>
<reference evidence="1 2" key="1">
    <citation type="journal article" date="2024" name="J Genomics">
        <title>Draft genome sequencing and assembly of Favolaschia claudopus CIRM-BRFM 2984 isolated from oak limbs.</title>
        <authorList>
            <person name="Navarro D."/>
            <person name="Drula E."/>
            <person name="Chaduli D."/>
            <person name="Cazenave R."/>
            <person name="Ahrendt S."/>
            <person name="Wang J."/>
            <person name="Lipzen A."/>
            <person name="Daum C."/>
            <person name="Barry K."/>
            <person name="Grigoriev I.V."/>
            <person name="Favel A."/>
            <person name="Rosso M.N."/>
            <person name="Martin F."/>
        </authorList>
    </citation>
    <scope>NUCLEOTIDE SEQUENCE [LARGE SCALE GENOMIC DNA]</scope>
    <source>
        <strain evidence="1 2">CIRM-BRFM 2984</strain>
    </source>
</reference>
<dbReference type="Proteomes" id="UP001362999">
    <property type="component" value="Unassembled WGS sequence"/>
</dbReference>
<proteinExistence type="predicted"/>
<protein>
    <recommendedName>
        <fullName evidence="3">SAM domain-containing protein</fullName>
    </recommendedName>
</protein>
<dbReference type="EMBL" id="JAWWNJ010000001">
    <property type="protein sequence ID" value="KAK7065060.1"/>
    <property type="molecule type" value="Genomic_DNA"/>
</dbReference>
<evidence type="ECO:0000313" key="1">
    <source>
        <dbReference type="EMBL" id="KAK7065060.1"/>
    </source>
</evidence>
<comment type="caution">
    <text evidence="1">The sequence shown here is derived from an EMBL/GenBank/DDBJ whole genome shotgun (WGS) entry which is preliminary data.</text>
</comment>
<keyword evidence="2" id="KW-1185">Reference proteome</keyword>
<accession>A0AAW0EL76</accession>
<gene>
    <name evidence="1" type="ORF">R3P38DRAFT_2827730</name>
</gene>
<evidence type="ECO:0000313" key="2">
    <source>
        <dbReference type="Proteomes" id="UP001362999"/>
    </source>
</evidence>
<name>A0AAW0EL76_9AGAR</name>
<evidence type="ECO:0008006" key="3">
    <source>
        <dbReference type="Google" id="ProtNLM"/>
    </source>
</evidence>
<sequence length="186" mass="20351">MSSVVFDIEYCRLFIRALTRMCLCTPSTPSDMSSSVPQDRVERGSKCSVMSGGNTIETNTPSSIATPNPGKNPLITAWIVKLTRPKDTADQERHFVSVNGEPFYVPAMTVAEFCRIYKLSDSIRTRLEQEEFQTAGKLLEVSETTLQTAGFKSGQIADVKTALKEFLIANSSLAAAPGKDICSRTT</sequence>